<dbReference type="RefSeq" id="WP_179168816.1">
    <property type="nucleotide sequence ID" value="NZ_CP058529.1"/>
</dbReference>
<dbReference type="InterPro" id="IPR015867">
    <property type="entry name" value="N-reg_PII/ATP_PRibTrfase_C"/>
</dbReference>
<keyword evidence="4" id="KW-1185">Reference proteome</keyword>
<dbReference type="OrthoDB" id="8015at2157"/>
<dbReference type="AlphaFoldDB" id="A0A7D5K0W8"/>
<dbReference type="PANTHER" id="PTHR23419">
    <property type="entry name" value="DIVALENT CATION TOLERANCE CUTA-RELATED"/>
    <property type="match status" value="1"/>
</dbReference>
<name>A0A7D5K0W8_9EURY</name>
<evidence type="ECO:0000313" key="4">
    <source>
        <dbReference type="Proteomes" id="UP000509750"/>
    </source>
</evidence>
<dbReference type="Proteomes" id="UP000509750">
    <property type="component" value="Chromosome"/>
</dbReference>
<evidence type="ECO:0000256" key="1">
    <source>
        <dbReference type="ARBA" id="ARBA00010169"/>
    </source>
</evidence>
<dbReference type="InterPro" id="IPR011322">
    <property type="entry name" value="N-reg_PII-like_a/b"/>
</dbReference>
<proteinExistence type="inferred from homology"/>
<dbReference type="InterPro" id="IPR004323">
    <property type="entry name" value="Ion_tolerance_CutA"/>
</dbReference>
<dbReference type="SUPFAM" id="SSF54913">
    <property type="entry name" value="GlnB-like"/>
    <property type="match status" value="1"/>
</dbReference>
<dbReference type="Pfam" id="PF03091">
    <property type="entry name" value="CutA1"/>
    <property type="match status" value="1"/>
</dbReference>
<organism evidence="3 4">
    <name type="scientific">Halorarum halophilum</name>
    <dbReference type="NCBI Taxonomy" id="2743090"/>
    <lineage>
        <taxon>Archaea</taxon>
        <taxon>Methanobacteriati</taxon>
        <taxon>Methanobacteriota</taxon>
        <taxon>Stenosarchaea group</taxon>
        <taxon>Halobacteria</taxon>
        <taxon>Halobacteriales</taxon>
        <taxon>Haloferacaceae</taxon>
        <taxon>Halorarum</taxon>
    </lineage>
</organism>
<evidence type="ECO:0000256" key="2">
    <source>
        <dbReference type="ARBA" id="ARBA00022490"/>
    </source>
</evidence>
<dbReference type="PANTHER" id="PTHR23419:SF8">
    <property type="entry name" value="FI09726P"/>
    <property type="match status" value="1"/>
</dbReference>
<dbReference type="Gene3D" id="3.30.70.120">
    <property type="match status" value="1"/>
</dbReference>
<dbReference type="GeneID" id="56028497"/>
<keyword evidence="2" id="KW-0963">Cytoplasm</keyword>
<reference evidence="3 4" key="1">
    <citation type="submission" date="2020-07" db="EMBL/GenBank/DDBJ databases">
        <title>Gai3-2, isolated from salt lake.</title>
        <authorList>
            <person name="Cui H."/>
            <person name="Shi X."/>
        </authorList>
    </citation>
    <scope>NUCLEOTIDE SEQUENCE [LARGE SCALE GENOMIC DNA]</scope>
    <source>
        <strain evidence="3 4">Gai3-2</strain>
    </source>
</reference>
<dbReference type="GO" id="GO:0005507">
    <property type="term" value="F:copper ion binding"/>
    <property type="evidence" value="ECO:0007669"/>
    <property type="project" value="TreeGrafter"/>
</dbReference>
<evidence type="ECO:0000313" key="3">
    <source>
        <dbReference type="EMBL" id="QLG27241.1"/>
    </source>
</evidence>
<dbReference type="EMBL" id="CP058529">
    <property type="protein sequence ID" value="QLG27241.1"/>
    <property type="molecule type" value="Genomic_DNA"/>
</dbReference>
<comment type="similarity">
    <text evidence="1">Belongs to the CutA family.</text>
</comment>
<dbReference type="GO" id="GO:0010038">
    <property type="term" value="P:response to metal ion"/>
    <property type="evidence" value="ECO:0007669"/>
    <property type="project" value="InterPro"/>
</dbReference>
<protein>
    <submittedName>
        <fullName evidence="3">Divalent-cation tolerance protein CutA</fullName>
    </submittedName>
</protein>
<sequence>MPTLYVTAPPEAAPNLARTLVEERLAACVNRVPCESTYRWDGEVLEDEAEEVLFVKTSAETVAAAEERVADLHPYDVPCVERFEADAVAAPFAEWIEESTGSEDDA</sequence>
<gene>
    <name evidence="3" type="ORF">HUG10_06650</name>
</gene>
<accession>A0A7D5K0W8</accession>
<dbReference type="KEGG" id="halg:HUG10_06650"/>